<dbReference type="InterPro" id="IPR011023">
    <property type="entry name" value="Nop2p"/>
</dbReference>
<dbReference type="Gene3D" id="3.30.70.1170">
    <property type="entry name" value="Sun protein, domain 3"/>
    <property type="match status" value="1"/>
</dbReference>
<protein>
    <submittedName>
        <fullName evidence="11">Ribosomal RNA methyltransferase NOP2-like protein</fullName>
    </submittedName>
</protein>
<dbReference type="PRINTS" id="PR02012">
    <property type="entry name" value="RCMTNOP2"/>
</dbReference>
<dbReference type="InterPro" id="IPR023273">
    <property type="entry name" value="RCMT_NOP2"/>
</dbReference>
<keyword evidence="5 9" id="KW-0808">Transferase</keyword>
<evidence type="ECO:0000256" key="6">
    <source>
        <dbReference type="ARBA" id="ARBA00022691"/>
    </source>
</evidence>
<dbReference type="InterPro" id="IPR023267">
    <property type="entry name" value="RCMT"/>
</dbReference>
<feature type="active site" description="Nucleophile" evidence="9">
    <location>
        <position position="271"/>
    </location>
</feature>
<dbReference type="OrthoDB" id="427002at2759"/>
<evidence type="ECO:0000313" key="11">
    <source>
        <dbReference type="EMBL" id="KPM06749.1"/>
    </source>
</evidence>
<dbReference type="VEuPathDB" id="VectorBase:SSCA004459"/>
<dbReference type="InterPro" id="IPR018314">
    <property type="entry name" value="RsmB/NOL1/NOP2-like_CS"/>
</dbReference>
<keyword evidence="7 9" id="KW-0694">RNA-binding</keyword>
<dbReference type="InterPro" id="IPR049560">
    <property type="entry name" value="MeTrfase_RsmB-F_NOP2_cat"/>
</dbReference>
<evidence type="ECO:0000256" key="7">
    <source>
        <dbReference type="ARBA" id="ARBA00022884"/>
    </source>
</evidence>
<feature type="binding site" evidence="9">
    <location>
        <position position="197"/>
    </location>
    <ligand>
        <name>S-adenosyl-L-methionine</name>
        <dbReference type="ChEBI" id="CHEBI:59789"/>
    </ligand>
</feature>
<evidence type="ECO:0000256" key="2">
    <source>
        <dbReference type="ARBA" id="ARBA00007494"/>
    </source>
</evidence>
<dbReference type="GO" id="GO:0005730">
    <property type="term" value="C:nucleolus"/>
    <property type="evidence" value="ECO:0007669"/>
    <property type="project" value="UniProtKB-SubCell"/>
</dbReference>
<evidence type="ECO:0000256" key="1">
    <source>
        <dbReference type="ARBA" id="ARBA00004604"/>
    </source>
</evidence>
<dbReference type="GO" id="GO:0003723">
    <property type="term" value="F:RNA binding"/>
    <property type="evidence" value="ECO:0007669"/>
    <property type="project" value="UniProtKB-UniRule"/>
</dbReference>
<evidence type="ECO:0000256" key="9">
    <source>
        <dbReference type="PROSITE-ProRule" id="PRU01023"/>
    </source>
</evidence>
<comment type="similarity">
    <text evidence="2 9">Belongs to the class I-like SAM-binding methyltransferase superfamily. RsmB/NOP family.</text>
</comment>
<dbReference type="FunFam" id="3.30.70.1170:FF:000001">
    <property type="entry name" value="Ribosomal RNA methyltransferase Nop2"/>
    <property type="match status" value="1"/>
</dbReference>
<evidence type="ECO:0000256" key="3">
    <source>
        <dbReference type="ARBA" id="ARBA00022517"/>
    </source>
</evidence>
<feature type="binding site" evidence="9">
    <location>
        <position position="214"/>
    </location>
    <ligand>
        <name>S-adenosyl-L-methionine</name>
        <dbReference type="ChEBI" id="CHEBI:59789"/>
    </ligand>
</feature>
<keyword evidence="6 9" id="KW-0949">S-adenosyl-L-methionine</keyword>
<dbReference type="NCBIfam" id="TIGR00446">
    <property type="entry name" value="nop2p"/>
    <property type="match status" value="1"/>
</dbReference>
<dbReference type="CDD" id="cd02440">
    <property type="entry name" value="AdoMet_MTases"/>
    <property type="match status" value="1"/>
</dbReference>
<dbReference type="PROSITE" id="PS51686">
    <property type="entry name" value="SAM_MT_RSMB_NOP"/>
    <property type="match status" value="1"/>
</dbReference>
<accession>A0A132A788</accession>
<reference evidence="11 12" key="1">
    <citation type="journal article" date="2015" name="Parasit. Vectors">
        <title>Draft genome of the scabies mite.</title>
        <authorList>
            <person name="Rider S.D.Jr."/>
            <person name="Morgan M.S."/>
            <person name="Arlian L.G."/>
        </authorList>
    </citation>
    <scope>NUCLEOTIDE SEQUENCE [LARGE SCALE GENOMIC DNA]</scope>
    <source>
        <strain evidence="11">Arlian Lab</strain>
    </source>
</reference>
<keyword evidence="8" id="KW-0539">Nucleus</keyword>
<evidence type="ECO:0000256" key="8">
    <source>
        <dbReference type="ARBA" id="ARBA00023242"/>
    </source>
</evidence>
<comment type="caution">
    <text evidence="11">The sequence shown here is derived from an EMBL/GenBank/DDBJ whole genome shotgun (WGS) entry which is preliminary data.</text>
</comment>
<dbReference type="GO" id="GO:0000470">
    <property type="term" value="P:maturation of LSU-rRNA"/>
    <property type="evidence" value="ECO:0007669"/>
    <property type="project" value="TreeGrafter"/>
</dbReference>
<gene>
    <name evidence="11" type="ORF">QR98_0052270</name>
</gene>
<feature type="domain" description="SAM-dependent MTase RsmB/NOP-type" evidence="10">
    <location>
        <begin position="54"/>
        <end position="341"/>
    </location>
</feature>
<evidence type="ECO:0000259" key="10">
    <source>
        <dbReference type="PROSITE" id="PS51686"/>
    </source>
</evidence>
<dbReference type="InterPro" id="IPR001678">
    <property type="entry name" value="MeTrfase_RsmB-F_NOP2_dom"/>
</dbReference>
<dbReference type="PRINTS" id="PR02008">
    <property type="entry name" value="RCMTFAMILY"/>
</dbReference>
<evidence type="ECO:0000313" key="12">
    <source>
        <dbReference type="Proteomes" id="UP000616769"/>
    </source>
</evidence>
<dbReference type="GO" id="GO:0009383">
    <property type="term" value="F:rRNA (cytosine-C5-)-methyltransferase activity"/>
    <property type="evidence" value="ECO:0007669"/>
    <property type="project" value="TreeGrafter"/>
</dbReference>
<evidence type="ECO:0000256" key="5">
    <source>
        <dbReference type="ARBA" id="ARBA00022679"/>
    </source>
</evidence>
<keyword evidence="3" id="KW-0690">Ribosome biogenesis</keyword>
<dbReference type="AlphaFoldDB" id="A0A132A788"/>
<comment type="subcellular location">
    <subcellularLocation>
        <location evidence="1">Nucleus</location>
        <location evidence="1">Nucleolus</location>
    </subcellularLocation>
</comment>
<feature type="binding site" evidence="9">
    <location>
        <position position="170"/>
    </location>
    <ligand>
        <name>S-adenosyl-L-methionine</name>
        <dbReference type="ChEBI" id="CHEBI:59789"/>
    </ligand>
</feature>
<keyword evidence="4 9" id="KW-0489">Methyltransferase</keyword>
<proteinExistence type="inferred from homology"/>
<name>A0A132A788_SARSC</name>
<dbReference type="InterPro" id="IPR029063">
    <property type="entry name" value="SAM-dependent_MTases_sf"/>
</dbReference>
<sequence>MFVLSDFKNRRQEDKTRDDYIRVLREDFCTYYSYNKFLMCKLMNIFSIDELREFLEASEIQRPLVIRTNTLKTKRRDLAQALINRGVNLDPIANWSKVGLVIYDSQVPIGATPEYLAGHYMLQGAASLVPVMALSPMENEKILDLCAAPGGKTTHIAAMMRNTGVIFANDSNKDRCKALTANIHRLGVTNAIVTNLDGRKYPRMIKSFDRVLLDAPCSGTGVISKDPSVKTSKTNQDILKNSYVQKQLILAAIDSLNANSSTGSVLVYSTCSVLIEENEWVIEYALRKRNVKLVPINLDFGREGFTKYRELRFHPTMKYTRRFFPHTNNTDGFFVAKLKKFSNEIPSETNQTEMGKFNSLACLYSRVPNRELSIQWITIL</sequence>
<dbReference type="PANTHER" id="PTHR22807:SF30">
    <property type="entry name" value="28S RRNA (CYTOSINE(4447)-C(5))-METHYLTRANSFERASE-RELATED"/>
    <property type="match status" value="1"/>
</dbReference>
<dbReference type="PANTHER" id="PTHR22807">
    <property type="entry name" value="NOP2 YEAST -RELATED NOL1/NOP2/FMU SUN DOMAIN-CONTAINING"/>
    <property type="match status" value="1"/>
</dbReference>
<dbReference type="SUPFAM" id="SSF53335">
    <property type="entry name" value="S-adenosyl-L-methionine-dependent methyltransferases"/>
    <property type="match status" value="1"/>
</dbReference>
<dbReference type="Proteomes" id="UP000616769">
    <property type="component" value="Unassembled WGS sequence"/>
</dbReference>
<dbReference type="GO" id="GO:0070475">
    <property type="term" value="P:rRNA base methylation"/>
    <property type="evidence" value="ECO:0007669"/>
    <property type="project" value="TreeGrafter"/>
</dbReference>
<organism evidence="11 12">
    <name type="scientific">Sarcoptes scabiei</name>
    <name type="common">Itch mite</name>
    <name type="synonym">Acarus scabiei</name>
    <dbReference type="NCBI Taxonomy" id="52283"/>
    <lineage>
        <taxon>Eukaryota</taxon>
        <taxon>Metazoa</taxon>
        <taxon>Ecdysozoa</taxon>
        <taxon>Arthropoda</taxon>
        <taxon>Chelicerata</taxon>
        <taxon>Arachnida</taxon>
        <taxon>Acari</taxon>
        <taxon>Acariformes</taxon>
        <taxon>Sarcoptiformes</taxon>
        <taxon>Astigmata</taxon>
        <taxon>Psoroptidia</taxon>
        <taxon>Sarcoptoidea</taxon>
        <taxon>Sarcoptidae</taxon>
        <taxon>Sarcoptinae</taxon>
        <taxon>Sarcoptes</taxon>
    </lineage>
</organism>
<dbReference type="EMBL" id="JXLN01011088">
    <property type="protein sequence ID" value="KPM06749.1"/>
    <property type="molecule type" value="Genomic_DNA"/>
</dbReference>
<dbReference type="Gene3D" id="3.40.50.150">
    <property type="entry name" value="Vaccinia Virus protein VP39"/>
    <property type="match status" value="1"/>
</dbReference>
<dbReference type="Pfam" id="PF01189">
    <property type="entry name" value="Methyltr_RsmB-F"/>
    <property type="match status" value="1"/>
</dbReference>
<dbReference type="PROSITE" id="PS01153">
    <property type="entry name" value="NOL1_NOP2_SUN"/>
    <property type="match status" value="1"/>
</dbReference>
<evidence type="ECO:0000256" key="4">
    <source>
        <dbReference type="ARBA" id="ARBA00022603"/>
    </source>
</evidence>
<feature type="binding site" evidence="9">
    <location>
        <begin position="146"/>
        <end position="152"/>
    </location>
    <ligand>
        <name>S-adenosyl-L-methionine</name>
        <dbReference type="ChEBI" id="CHEBI:59789"/>
    </ligand>
</feature>